<proteinExistence type="predicted"/>
<dbReference type="Proteomes" id="UP000245207">
    <property type="component" value="Unassembled WGS sequence"/>
</dbReference>
<feature type="compositionally biased region" description="Basic and acidic residues" evidence="1">
    <location>
        <begin position="69"/>
        <end position="93"/>
    </location>
</feature>
<keyword evidence="3" id="KW-1185">Reference proteome</keyword>
<comment type="caution">
    <text evidence="2">The sequence shown here is derived from an EMBL/GenBank/DDBJ whole genome shotgun (WGS) entry which is preliminary data.</text>
</comment>
<reference evidence="2 3" key="1">
    <citation type="journal article" date="2018" name="Mol. Plant">
        <title>The genome of Artemisia annua provides insight into the evolution of Asteraceae family and artemisinin biosynthesis.</title>
        <authorList>
            <person name="Shen Q."/>
            <person name="Zhang L."/>
            <person name="Liao Z."/>
            <person name="Wang S."/>
            <person name="Yan T."/>
            <person name="Shi P."/>
            <person name="Liu M."/>
            <person name="Fu X."/>
            <person name="Pan Q."/>
            <person name="Wang Y."/>
            <person name="Lv Z."/>
            <person name="Lu X."/>
            <person name="Zhang F."/>
            <person name="Jiang W."/>
            <person name="Ma Y."/>
            <person name="Chen M."/>
            <person name="Hao X."/>
            <person name="Li L."/>
            <person name="Tang Y."/>
            <person name="Lv G."/>
            <person name="Zhou Y."/>
            <person name="Sun X."/>
            <person name="Brodelius P.E."/>
            <person name="Rose J.K.C."/>
            <person name="Tang K."/>
        </authorList>
    </citation>
    <scope>NUCLEOTIDE SEQUENCE [LARGE SCALE GENOMIC DNA]</scope>
    <source>
        <strain evidence="3">cv. Huhao1</strain>
        <tissue evidence="2">Leaf</tissue>
    </source>
</reference>
<feature type="compositionally biased region" description="Polar residues" evidence="1">
    <location>
        <begin position="1"/>
        <end position="15"/>
    </location>
</feature>
<feature type="compositionally biased region" description="Polar residues" evidence="1">
    <location>
        <begin position="103"/>
        <end position="115"/>
    </location>
</feature>
<evidence type="ECO:0000313" key="2">
    <source>
        <dbReference type="EMBL" id="PWA39018.1"/>
    </source>
</evidence>
<sequence length="301" mass="33616">MLLNLQHPQPHQTPKNLPGHEAGSSSTVAPQTETVQHDTIMTEATQENVVTEQTELITPEFVAQVQIEDELKKKEEIQRKAKEETDRLLRGLDQDEEHFDTDNLLNTPPHSSSQNPPIPSGSPSKDPSPPPSEPEHKSSSSSSSHHSPPPAKKTRKDKSNKKKKGGKAALTASKRIKKALDLARKKKKETQQPTGDLHDQVQLLSQQVKTLTSQVKDLQDANELVNKVLHADMDGMIKEYTTEYLNDNLAAIAEPAVSTLMEPIRSKLNTRIKHNIERMLESTPFYLRTNRDPPPPEDLST</sequence>
<dbReference type="EMBL" id="PKPP01015041">
    <property type="protein sequence ID" value="PWA39018.1"/>
    <property type="molecule type" value="Genomic_DNA"/>
</dbReference>
<evidence type="ECO:0000313" key="3">
    <source>
        <dbReference type="Proteomes" id="UP000245207"/>
    </source>
</evidence>
<organism evidence="2 3">
    <name type="scientific">Artemisia annua</name>
    <name type="common">Sweet wormwood</name>
    <dbReference type="NCBI Taxonomy" id="35608"/>
    <lineage>
        <taxon>Eukaryota</taxon>
        <taxon>Viridiplantae</taxon>
        <taxon>Streptophyta</taxon>
        <taxon>Embryophyta</taxon>
        <taxon>Tracheophyta</taxon>
        <taxon>Spermatophyta</taxon>
        <taxon>Magnoliopsida</taxon>
        <taxon>eudicotyledons</taxon>
        <taxon>Gunneridae</taxon>
        <taxon>Pentapetalae</taxon>
        <taxon>asterids</taxon>
        <taxon>campanulids</taxon>
        <taxon>Asterales</taxon>
        <taxon>Asteraceae</taxon>
        <taxon>Asteroideae</taxon>
        <taxon>Anthemideae</taxon>
        <taxon>Artemisiinae</taxon>
        <taxon>Artemisia</taxon>
    </lineage>
</organism>
<feature type="compositionally biased region" description="Polar residues" evidence="1">
    <location>
        <begin position="23"/>
        <end position="36"/>
    </location>
</feature>
<feature type="compositionally biased region" description="Pro residues" evidence="1">
    <location>
        <begin position="116"/>
        <end position="132"/>
    </location>
</feature>
<feature type="compositionally biased region" description="Basic residues" evidence="1">
    <location>
        <begin position="152"/>
        <end position="166"/>
    </location>
</feature>
<accession>A0A2U1KQK7</accession>
<feature type="region of interest" description="Disordered" evidence="1">
    <location>
        <begin position="1"/>
        <end position="36"/>
    </location>
</feature>
<feature type="region of interest" description="Disordered" evidence="1">
    <location>
        <begin position="67"/>
        <end position="174"/>
    </location>
</feature>
<evidence type="ECO:0000256" key="1">
    <source>
        <dbReference type="SAM" id="MobiDB-lite"/>
    </source>
</evidence>
<name>A0A2U1KQK7_ARTAN</name>
<gene>
    <name evidence="2" type="ORF">CTI12_AA577420</name>
</gene>
<dbReference type="AlphaFoldDB" id="A0A2U1KQK7"/>
<protein>
    <submittedName>
        <fullName evidence="2">Uncharacterized protein</fullName>
    </submittedName>
</protein>